<keyword evidence="5" id="KW-1185">Reference proteome</keyword>
<evidence type="ECO:0000256" key="1">
    <source>
        <dbReference type="SAM" id="MobiDB-lite"/>
    </source>
</evidence>
<accession>A0A7W9LYL4</accession>
<dbReference type="InterPro" id="IPR022435">
    <property type="entry name" value="Surface-anchored_actinobac"/>
</dbReference>
<protein>
    <submittedName>
        <fullName evidence="4">Surface-anchored protein</fullName>
    </submittedName>
</protein>
<reference evidence="4 5" key="1">
    <citation type="submission" date="2020-08" db="EMBL/GenBank/DDBJ databases">
        <title>Sequencing the genomes of 1000 actinobacteria strains.</title>
        <authorList>
            <person name="Klenk H.-P."/>
        </authorList>
    </citation>
    <scope>NUCLEOTIDE SEQUENCE [LARGE SCALE GENOMIC DNA]</scope>
    <source>
        <strain evidence="4 5">DSM 45486</strain>
    </source>
</reference>
<keyword evidence="2" id="KW-0812">Transmembrane</keyword>
<proteinExistence type="predicted"/>
<feature type="region of interest" description="Disordered" evidence="1">
    <location>
        <begin position="231"/>
        <end position="267"/>
    </location>
</feature>
<dbReference type="EMBL" id="JACHMO010000001">
    <property type="protein sequence ID" value="MBB5800995.1"/>
    <property type="molecule type" value="Genomic_DNA"/>
</dbReference>
<feature type="region of interest" description="Disordered" evidence="1">
    <location>
        <begin position="462"/>
        <end position="516"/>
    </location>
</feature>
<dbReference type="NCBIfam" id="NF038134">
    <property type="entry name" value="choice_anch_M"/>
    <property type="match status" value="2"/>
</dbReference>
<dbReference type="NCBIfam" id="TIGR03769">
    <property type="entry name" value="P_ac_wall_RPT"/>
    <property type="match status" value="2"/>
</dbReference>
<keyword evidence="3" id="KW-0732">Signal</keyword>
<sequence>MTTPTRVRAAVAAFAVAGLAALSLTPALAVETTTVVDVGHVDLLAPVVVGGALDIRYKDGNTTPPTVRDPEQVVTHVKSESYIEVPENPEYAFLGPVGSSLWHIPEVQIPEIVWAGWNTEGLTPDQVDPDSVRWTLDAVGGDLPGSPAPGNLTVFQTGPVGEPLPRVFDTALPLPQQHPLVLGTHAHANWMFNAEGVYRLTVTVTATTPDGSPLRDTTTYAIAVGAVDPTTVKPGTGTDPSTTTTTTTDTTTTTTGATTTTTGTTTTTAPPTSCVVLNDGHVDLIAPRVLDGGLNTRVKDGTAGPDRAVWRDPADVVLHVVPAARNTVPNDPAYSFLGTPGAPVWIIPQTQIPGIVWAGWNTESLSPQDVAGRVDLRVTGVDGPGRLGVFLSDITPVLLVDSGDGLPDTIVVPLGTHAHANWAFGAEGTYRITIEVAATLADGRTVADSDVFTIAVGDVDPTDNGACAPPSTSTTTSAGTTSAGTTSAGTTSAGTTSAGPVPTTSPAASAPKPKGLASTGVGGVGTAVLLAALLTTAGVAVLVLTRRRRTHGG</sequence>
<feature type="compositionally biased region" description="Low complexity" evidence="1">
    <location>
        <begin position="471"/>
        <end position="516"/>
    </location>
</feature>
<evidence type="ECO:0000256" key="3">
    <source>
        <dbReference type="SAM" id="SignalP"/>
    </source>
</evidence>
<keyword evidence="2" id="KW-0472">Membrane</keyword>
<name>A0A7W9LYL4_9PSEU</name>
<keyword evidence="2" id="KW-1133">Transmembrane helix</keyword>
<feature type="transmembrane region" description="Helical" evidence="2">
    <location>
        <begin position="521"/>
        <end position="544"/>
    </location>
</feature>
<organism evidence="4 5">
    <name type="scientific">Saccharothrix ecbatanensis</name>
    <dbReference type="NCBI Taxonomy" id="1105145"/>
    <lineage>
        <taxon>Bacteria</taxon>
        <taxon>Bacillati</taxon>
        <taxon>Actinomycetota</taxon>
        <taxon>Actinomycetes</taxon>
        <taxon>Pseudonocardiales</taxon>
        <taxon>Pseudonocardiaceae</taxon>
        <taxon>Saccharothrix</taxon>
    </lineage>
</organism>
<evidence type="ECO:0000313" key="4">
    <source>
        <dbReference type="EMBL" id="MBB5800995.1"/>
    </source>
</evidence>
<evidence type="ECO:0000256" key="2">
    <source>
        <dbReference type="SAM" id="Phobius"/>
    </source>
</evidence>
<dbReference type="RefSeq" id="WP_184916267.1">
    <property type="nucleotide sequence ID" value="NZ_JACHMO010000001.1"/>
</dbReference>
<evidence type="ECO:0000313" key="5">
    <source>
        <dbReference type="Proteomes" id="UP000552097"/>
    </source>
</evidence>
<feature type="chain" id="PRO_5031117277" evidence="3">
    <location>
        <begin position="30"/>
        <end position="553"/>
    </location>
</feature>
<gene>
    <name evidence="4" type="ORF">F4560_000763</name>
</gene>
<comment type="caution">
    <text evidence="4">The sequence shown here is derived from an EMBL/GenBank/DDBJ whole genome shotgun (WGS) entry which is preliminary data.</text>
</comment>
<dbReference type="Proteomes" id="UP000552097">
    <property type="component" value="Unassembled WGS sequence"/>
</dbReference>
<feature type="signal peptide" evidence="3">
    <location>
        <begin position="1"/>
        <end position="29"/>
    </location>
</feature>
<dbReference type="AlphaFoldDB" id="A0A7W9LYL4"/>
<feature type="compositionally biased region" description="Low complexity" evidence="1">
    <location>
        <begin position="234"/>
        <end position="267"/>
    </location>
</feature>